<organism evidence="1 2">
    <name type="scientific">Alkalimonas delamerensis</name>
    <dbReference type="NCBI Taxonomy" id="265981"/>
    <lineage>
        <taxon>Bacteria</taxon>
        <taxon>Pseudomonadati</taxon>
        <taxon>Pseudomonadota</taxon>
        <taxon>Gammaproteobacteria</taxon>
        <taxon>Alkalimonas</taxon>
    </lineage>
</organism>
<dbReference type="Proteomes" id="UP001236258">
    <property type="component" value="Unassembled WGS sequence"/>
</dbReference>
<gene>
    <name evidence="1" type="ORF">Q3O59_09550</name>
</gene>
<reference evidence="1 2" key="1">
    <citation type="submission" date="2023-08" db="EMBL/GenBank/DDBJ databases">
        <authorList>
            <person name="Joshi A."/>
            <person name="Thite S."/>
        </authorList>
    </citation>
    <scope>NUCLEOTIDE SEQUENCE [LARGE SCALE GENOMIC DNA]</scope>
    <source>
        <strain evidence="1 2">1E1</strain>
    </source>
</reference>
<protein>
    <submittedName>
        <fullName evidence="1">Uncharacterized protein</fullName>
    </submittedName>
</protein>
<comment type="caution">
    <text evidence="1">The sequence shown here is derived from an EMBL/GenBank/DDBJ whole genome shotgun (WGS) entry which is preliminary data.</text>
</comment>
<proteinExistence type="predicted"/>
<sequence>MNEATSHQSQKAQFNKIQSAIDSSDYEKAIQLTIEYYGIDMTDKGETFKVSFDGSYEGGGYIGGGQIFLGREAFSRGVGFLGSTIDHEMVHIRQGWRNKGDFGPLQTRIFEVRAYRHQIENSARFGLSGSDVGMFRSRKLGYCNRISSAVKQEMGLCQ</sequence>
<dbReference type="RefSeq" id="WP_305945366.1">
    <property type="nucleotide sequence ID" value="NZ_JAUZVY010000003.1"/>
</dbReference>
<evidence type="ECO:0000313" key="1">
    <source>
        <dbReference type="EMBL" id="MDP4529276.1"/>
    </source>
</evidence>
<accession>A0ABT9GQQ0</accession>
<evidence type="ECO:0000313" key="2">
    <source>
        <dbReference type="Proteomes" id="UP001236258"/>
    </source>
</evidence>
<keyword evidence="2" id="KW-1185">Reference proteome</keyword>
<name>A0ABT9GQQ0_9GAMM</name>
<dbReference type="EMBL" id="JAUZVY010000003">
    <property type="protein sequence ID" value="MDP4529276.1"/>
    <property type="molecule type" value="Genomic_DNA"/>
</dbReference>